<dbReference type="Pfam" id="PF00079">
    <property type="entry name" value="Serpin"/>
    <property type="match status" value="1"/>
</dbReference>
<dbReference type="InterPro" id="IPR000215">
    <property type="entry name" value="Serpin_fam"/>
</dbReference>
<evidence type="ECO:0000259" key="7">
    <source>
        <dbReference type="SMART" id="SM00093"/>
    </source>
</evidence>
<sequence length="295" mass="32276">MEEADARPSKKARRPGAGSGLTLFALRLAKQLSEDGSSGDNLVFSPLSIYAALALVAAGAGGETLDEFLALLGAASCDELAEFVRGMAESALTDRSVSGGPLVAFACGFWHQETLALRPAYRAPPWSPTRPRRAPPISSRRGSTKGDKQRNWVSKATNKLITSIHPKRSVKPSTALVFANAIYFKGKWSKPFEQEKTKDREFYCLGGSRVHGGTAHRGARRLPYRNSDERTRFSMCFFLPDARDGLPGLVDKMTSSFSSFLRDHLPKRRVKVGEFLLPKTVFVPTLPFLFPVASA</sequence>
<reference evidence="9" key="1">
    <citation type="journal article" date="2019" name="Nat. Commun.">
        <title>The genome of broomcorn millet.</title>
        <authorList>
            <person name="Zou C."/>
            <person name="Miki D."/>
            <person name="Li D."/>
            <person name="Tang Q."/>
            <person name="Xiao L."/>
            <person name="Rajput S."/>
            <person name="Deng P."/>
            <person name="Jia W."/>
            <person name="Huang R."/>
            <person name="Zhang M."/>
            <person name="Sun Y."/>
            <person name="Hu J."/>
            <person name="Fu X."/>
            <person name="Schnable P.S."/>
            <person name="Li F."/>
            <person name="Zhang H."/>
            <person name="Feng B."/>
            <person name="Zhu X."/>
            <person name="Liu R."/>
            <person name="Schnable J.C."/>
            <person name="Zhu J.-K."/>
            <person name="Zhang H."/>
        </authorList>
    </citation>
    <scope>NUCLEOTIDE SEQUENCE [LARGE SCALE GENOMIC DNA]</scope>
</reference>
<organism evidence="8 9">
    <name type="scientific">Panicum miliaceum</name>
    <name type="common">Proso millet</name>
    <name type="synonym">Broomcorn millet</name>
    <dbReference type="NCBI Taxonomy" id="4540"/>
    <lineage>
        <taxon>Eukaryota</taxon>
        <taxon>Viridiplantae</taxon>
        <taxon>Streptophyta</taxon>
        <taxon>Embryophyta</taxon>
        <taxon>Tracheophyta</taxon>
        <taxon>Spermatophyta</taxon>
        <taxon>Magnoliopsida</taxon>
        <taxon>Liliopsida</taxon>
        <taxon>Poales</taxon>
        <taxon>Poaceae</taxon>
        <taxon>PACMAD clade</taxon>
        <taxon>Panicoideae</taxon>
        <taxon>Panicodae</taxon>
        <taxon>Paniceae</taxon>
        <taxon>Panicinae</taxon>
        <taxon>Panicum</taxon>
        <taxon>Panicum sect. Panicum</taxon>
    </lineage>
</organism>
<keyword evidence="9" id="KW-1185">Reference proteome</keyword>
<name>A0A3L6SGR0_PANMI</name>
<dbReference type="SUPFAM" id="SSF56574">
    <property type="entry name" value="Serpins"/>
    <property type="match status" value="1"/>
</dbReference>
<dbReference type="OrthoDB" id="1063785at2759"/>
<comment type="function">
    <text evidence="4">Probable serine protease inhibitor.</text>
</comment>
<protein>
    <submittedName>
        <fullName evidence="8">Serpin-Z2A-like</fullName>
    </submittedName>
</protein>
<feature type="region of interest" description="Disordered" evidence="6">
    <location>
        <begin position="122"/>
        <end position="151"/>
    </location>
</feature>
<dbReference type="Gene3D" id="3.30.497.10">
    <property type="entry name" value="Antithrombin, subunit I, domain 2"/>
    <property type="match status" value="1"/>
</dbReference>
<dbReference type="PANTHER" id="PTHR11461:SF209">
    <property type="entry name" value="SERPIN-Z8-RELATED"/>
    <property type="match status" value="1"/>
</dbReference>
<dbReference type="PANTHER" id="PTHR11461">
    <property type="entry name" value="SERINE PROTEASE INHIBITOR, SERPIN"/>
    <property type="match status" value="1"/>
</dbReference>
<evidence type="ECO:0000256" key="3">
    <source>
        <dbReference type="ARBA" id="ARBA00022900"/>
    </source>
</evidence>
<keyword evidence="3" id="KW-0722">Serine protease inhibitor</keyword>
<dbReference type="Proteomes" id="UP000275267">
    <property type="component" value="Unassembled WGS sequence"/>
</dbReference>
<dbReference type="SMART" id="SM00093">
    <property type="entry name" value="SERPIN"/>
    <property type="match status" value="1"/>
</dbReference>
<dbReference type="InterPro" id="IPR042185">
    <property type="entry name" value="Serpin_sf_2"/>
</dbReference>
<dbReference type="STRING" id="4540.A0A3L6SGR0"/>
<dbReference type="InterPro" id="IPR042178">
    <property type="entry name" value="Serpin_sf_1"/>
</dbReference>
<evidence type="ECO:0000313" key="9">
    <source>
        <dbReference type="Proteomes" id="UP000275267"/>
    </source>
</evidence>
<keyword evidence="2" id="KW-0646">Protease inhibitor</keyword>
<feature type="domain" description="Serpin" evidence="7">
    <location>
        <begin position="26"/>
        <end position="295"/>
    </location>
</feature>
<comment type="similarity">
    <text evidence="1 5">Belongs to the serpin family.</text>
</comment>
<evidence type="ECO:0000256" key="5">
    <source>
        <dbReference type="RuleBase" id="RU000411"/>
    </source>
</evidence>
<proteinExistence type="inferred from homology"/>
<accession>A0A3L6SGR0</accession>
<comment type="caution">
    <text evidence="8">The sequence shown here is derived from an EMBL/GenBank/DDBJ whole genome shotgun (WGS) entry which is preliminary data.</text>
</comment>
<dbReference type="GO" id="GO:0005615">
    <property type="term" value="C:extracellular space"/>
    <property type="evidence" value="ECO:0007669"/>
    <property type="project" value="InterPro"/>
</dbReference>
<evidence type="ECO:0000313" key="8">
    <source>
        <dbReference type="EMBL" id="RLN21802.1"/>
    </source>
</evidence>
<dbReference type="AlphaFoldDB" id="A0A3L6SGR0"/>
<evidence type="ECO:0000256" key="6">
    <source>
        <dbReference type="SAM" id="MobiDB-lite"/>
    </source>
</evidence>
<dbReference type="InterPro" id="IPR036186">
    <property type="entry name" value="Serpin_sf"/>
</dbReference>
<dbReference type="EMBL" id="PQIB02000004">
    <property type="protein sequence ID" value="RLN21802.1"/>
    <property type="molecule type" value="Genomic_DNA"/>
</dbReference>
<evidence type="ECO:0000256" key="4">
    <source>
        <dbReference type="ARBA" id="ARBA00049586"/>
    </source>
</evidence>
<dbReference type="GO" id="GO:0004867">
    <property type="term" value="F:serine-type endopeptidase inhibitor activity"/>
    <property type="evidence" value="ECO:0007669"/>
    <property type="project" value="UniProtKB-KW"/>
</dbReference>
<dbReference type="Gene3D" id="2.30.39.10">
    <property type="entry name" value="Alpha-1-antitrypsin, domain 1"/>
    <property type="match status" value="1"/>
</dbReference>
<evidence type="ECO:0000256" key="2">
    <source>
        <dbReference type="ARBA" id="ARBA00022690"/>
    </source>
</evidence>
<dbReference type="InterPro" id="IPR023796">
    <property type="entry name" value="Serpin_dom"/>
</dbReference>
<gene>
    <name evidence="8" type="ORF">C2845_PM07G09390</name>
</gene>
<evidence type="ECO:0000256" key="1">
    <source>
        <dbReference type="ARBA" id="ARBA00009500"/>
    </source>
</evidence>